<dbReference type="InterPro" id="IPR011010">
    <property type="entry name" value="DNA_brk_join_enz"/>
</dbReference>
<accession>A0ABT8DIW7</accession>
<dbReference type="InterPro" id="IPR013762">
    <property type="entry name" value="Integrase-like_cat_sf"/>
</dbReference>
<dbReference type="Gene3D" id="1.10.443.10">
    <property type="entry name" value="Intergrase catalytic core"/>
    <property type="match status" value="1"/>
</dbReference>
<keyword evidence="3" id="KW-0233">DNA recombination</keyword>
<dbReference type="SUPFAM" id="SSF56349">
    <property type="entry name" value="DNA breaking-rejoining enzymes"/>
    <property type="match status" value="1"/>
</dbReference>
<dbReference type="InterPro" id="IPR050090">
    <property type="entry name" value="Tyrosine_recombinase_XerCD"/>
</dbReference>
<sequence length="330" mass="38569">MGKDKKNHSIEDIITYHNEKMSSKLCAKTLCHYRTSQKYIRQYIKEEFKSSDIYLKDLNYAFVIGFESFLRSYQPRHYQGKIGNNAVMKHIQRLRKMVTLSYNIEWLDHDPFIKFKSKLIKREREFLSKQELNTLAEREIKWERLAIVRDMFVFCCYTGLAYVDIQKLTPDNIVRDIDGNLSILAKRTKTKTKLVIPLLPPAFAILNKYKGNPKVINGDCVLPVLSNQKSNAYLKEIALLCGIKKNLTTHLARHTFATTVTLTNGVPLETVGNMLGHKNLRTTQHYAKIIDRKVNEDMRMLSEKLAKEEHESNPMIKHKKNHTLNQDYIY</sequence>
<evidence type="ECO:0000256" key="3">
    <source>
        <dbReference type="ARBA" id="ARBA00023172"/>
    </source>
</evidence>
<dbReference type="Pfam" id="PF00589">
    <property type="entry name" value="Phage_integrase"/>
    <property type="match status" value="1"/>
</dbReference>
<dbReference type="InterPro" id="IPR025269">
    <property type="entry name" value="SAM-like_dom"/>
</dbReference>
<dbReference type="Gene3D" id="1.10.150.130">
    <property type="match status" value="1"/>
</dbReference>
<comment type="similarity">
    <text evidence="1">Belongs to the 'phage' integrase family.</text>
</comment>
<dbReference type="Pfam" id="PF13102">
    <property type="entry name" value="Phage_int_SAM_5"/>
    <property type="match status" value="1"/>
</dbReference>
<evidence type="ECO:0000313" key="6">
    <source>
        <dbReference type="Proteomes" id="UP001244787"/>
    </source>
</evidence>
<dbReference type="EMBL" id="JAUGQQ010000013">
    <property type="protein sequence ID" value="MDN3725321.1"/>
    <property type="molecule type" value="Genomic_DNA"/>
</dbReference>
<dbReference type="InterPro" id="IPR010998">
    <property type="entry name" value="Integrase_recombinase_N"/>
</dbReference>
<dbReference type="PROSITE" id="PS51898">
    <property type="entry name" value="TYR_RECOMBINASE"/>
    <property type="match status" value="1"/>
</dbReference>
<evidence type="ECO:0000259" key="4">
    <source>
        <dbReference type="PROSITE" id="PS51898"/>
    </source>
</evidence>
<dbReference type="PANTHER" id="PTHR30349:SF64">
    <property type="entry name" value="PROPHAGE INTEGRASE INTD-RELATED"/>
    <property type="match status" value="1"/>
</dbReference>
<reference evidence="5 6" key="1">
    <citation type="submission" date="2023-06" db="EMBL/GenBank/DDBJ databases">
        <authorList>
            <person name="Ye Y.-Q."/>
            <person name="Du Z.-J."/>
        </authorList>
    </citation>
    <scope>NUCLEOTIDE SEQUENCE [LARGE SCALE GENOMIC DNA]</scope>
    <source>
        <strain evidence="5 6">SDUM287046</strain>
    </source>
</reference>
<evidence type="ECO:0000313" key="5">
    <source>
        <dbReference type="EMBL" id="MDN3725321.1"/>
    </source>
</evidence>
<proteinExistence type="inferred from homology"/>
<evidence type="ECO:0000256" key="1">
    <source>
        <dbReference type="ARBA" id="ARBA00008857"/>
    </source>
</evidence>
<comment type="caution">
    <text evidence="5">The sequence shown here is derived from an EMBL/GenBank/DDBJ whole genome shotgun (WGS) entry which is preliminary data.</text>
</comment>
<name>A0ABT8DIW7_9FLAO</name>
<keyword evidence="2" id="KW-0238">DNA-binding</keyword>
<protein>
    <submittedName>
        <fullName evidence="5">Site-specific integrase</fullName>
    </submittedName>
</protein>
<evidence type="ECO:0000256" key="2">
    <source>
        <dbReference type="ARBA" id="ARBA00023125"/>
    </source>
</evidence>
<dbReference type="Proteomes" id="UP001244787">
    <property type="component" value="Unassembled WGS sequence"/>
</dbReference>
<dbReference type="RefSeq" id="WP_290255440.1">
    <property type="nucleotide sequence ID" value="NZ_JAUGQQ010000013.1"/>
</dbReference>
<feature type="domain" description="Tyr recombinase" evidence="4">
    <location>
        <begin position="122"/>
        <end position="300"/>
    </location>
</feature>
<organism evidence="5 6">
    <name type="scientific">Aequorivita aurantiaca</name>
    <dbReference type="NCBI Taxonomy" id="3053356"/>
    <lineage>
        <taxon>Bacteria</taxon>
        <taxon>Pseudomonadati</taxon>
        <taxon>Bacteroidota</taxon>
        <taxon>Flavobacteriia</taxon>
        <taxon>Flavobacteriales</taxon>
        <taxon>Flavobacteriaceae</taxon>
        <taxon>Aequorivita</taxon>
    </lineage>
</organism>
<dbReference type="PANTHER" id="PTHR30349">
    <property type="entry name" value="PHAGE INTEGRASE-RELATED"/>
    <property type="match status" value="1"/>
</dbReference>
<dbReference type="InterPro" id="IPR002104">
    <property type="entry name" value="Integrase_catalytic"/>
</dbReference>
<gene>
    <name evidence="5" type="ORF">QRD02_13115</name>
</gene>
<dbReference type="CDD" id="cd01185">
    <property type="entry name" value="INTN1_C_like"/>
    <property type="match status" value="1"/>
</dbReference>
<keyword evidence="6" id="KW-1185">Reference proteome</keyword>